<gene>
    <name evidence="3" type="ORF">F0U60_03880</name>
</gene>
<feature type="domain" description="PEP-utilising enzyme mobile" evidence="1">
    <location>
        <begin position="937"/>
        <end position="1007"/>
    </location>
</feature>
<evidence type="ECO:0000313" key="3">
    <source>
        <dbReference type="EMBL" id="WNG43328.1"/>
    </source>
</evidence>
<name>A0ABY9WHX2_9BACT</name>
<evidence type="ECO:0000313" key="4">
    <source>
        <dbReference type="Proteomes" id="UP001611383"/>
    </source>
</evidence>
<dbReference type="PANTHER" id="PTHR43615">
    <property type="entry name" value="PHOSPHOENOLPYRUVATE SYNTHASE-RELATED"/>
    <property type="match status" value="1"/>
</dbReference>
<dbReference type="InterPro" id="IPR051549">
    <property type="entry name" value="PEP_Utilizing_Enz"/>
</dbReference>
<dbReference type="Proteomes" id="UP001611383">
    <property type="component" value="Chromosome"/>
</dbReference>
<accession>A0ABY9WHX2</accession>
<dbReference type="SUPFAM" id="SSF52009">
    <property type="entry name" value="Phosphohistidine domain"/>
    <property type="match status" value="1"/>
</dbReference>
<dbReference type="EMBL" id="CP043494">
    <property type="protein sequence ID" value="WNG43328.1"/>
    <property type="molecule type" value="Genomic_DNA"/>
</dbReference>
<dbReference type="Gene3D" id="3.30.1490.20">
    <property type="entry name" value="ATP-grasp fold, A domain"/>
    <property type="match status" value="1"/>
</dbReference>
<dbReference type="Pfam" id="PF00391">
    <property type="entry name" value="PEP-utilizers"/>
    <property type="match status" value="1"/>
</dbReference>
<reference evidence="3 4" key="1">
    <citation type="submission" date="2019-08" db="EMBL/GenBank/DDBJ databases">
        <title>Archangium and Cystobacter genomes.</title>
        <authorList>
            <person name="Chen I.-C.K."/>
            <person name="Wielgoss S."/>
        </authorList>
    </citation>
    <scope>NUCLEOTIDE SEQUENCE [LARGE SCALE GENOMIC DNA]</scope>
    <source>
        <strain evidence="3 4">Cbm 6</strain>
    </source>
</reference>
<sequence length="1020" mass="109438">MEGRAARVLRHAHLQPGGGGPVRRAAARAPVWDDGSARALPRCAGGARAAATGKPCRQGPGADRACAGCDVRCAAAAGRAPARHCGGFHGARPSGSAGPCCRRALPSRSRRLSGGRRRVMSQASESSRWVLAFEEPGGRALPVVGGKGASLGEMAGAGLPVPPGFCVTTVAFSSFLAGCPEAPELLAALDAVEPEDVEGVRRVGQRVRQRLSDVAVPEAVASAVVEAWRGLGTEHAYAVRSSATLEDLPDASFAGQQDTFLNVRGEQELLERVRGCWVSLFTDRAILYRRQHGYPSSAARLAVVVQRMVSPEVSGILFTADPLSGNRNVCSIDASYGLGEALVSGLVNADLYRARKATGEVLEVRLGDKAIALWPARGGGTEQRPVPPEQGRARALDDATVARLVEVGRRIEVLRGGPQDIEWCLEGGQLYVVQSRPITTLYPVPEPAPSDGALHVYLSFGHAQVNTAVFPPMALCLPPLLLPFGRRRSDGGAELMVQAGGRLYVDLTPLLHRAPFSRLAPRLLDSVVTGTAERLASIQSRPEFLAGRKRVAARLGPLVGALRPLFSRVRRRLLHAKPEEARAGLEAAMESRLGKWSRGFQELAPGAPRLRFFRQEVSTVFREVLLTEAAPAIASGLMSWKLVGTLVRGRVDERTLQAVVRGLEGNVTTDMDLSLGDVADVARETPAVASRLRDATSASIIEELRGVAEAERFLLAWDDFLARYGHRCPGELDIALPRWSEDPSSLLRVLSGMLHSDVSGEHRRRHAAALREAELATERILEVAGQGPLGFLRRRMARGLVAKARAYLSLREHPKFLFIRLFQHGREAILEAGRQAVERGLLADISDVWMLELDELIALMEGHTEGMREKVAARRATWKRYARLSPPPMLTSEGEIPPLAASSGPETPGVLKGMGASVGVVEGTARVVLDPAREVLRPGEILVAPFTDPGWTPLFIHARALVMEVGGLMTHGSVVAREYGLPAVVGVTGATQRIHTGQRLRVDGDRGQVVLLESTSAEAA</sequence>
<dbReference type="SUPFAM" id="SSF56059">
    <property type="entry name" value="Glutathione synthetase ATP-binding domain-like"/>
    <property type="match status" value="1"/>
</dbReference>
<evidence type="ECO:0000259" key="2">
    <source>
        <dbReference type="Pfam" id="PF01326"/>
    </source>
</evidence>
<dbReference type="Gene3D" id="3.30.470.20">
    <property type="entry name" value="ATP-grasp fold, B domain"/>
    <property type="match status" value="1"/>
</dbReference>
<dbReference type="Pfam" id="PF01326">
    <property type="entry name" value="PPDK_N"/>
    <property type="match status" value="1"/>
</dbReference>
<dbReference type="InterPro" id="IPR008279">
    <property type="entry name" value="PEP-util_enz_mobile_dom"/>
</dbReference>
<dbReference type="InterPro" id="IPR036637">
    <property type="entry name" value="Phosphohistidine_dom_sf"/>
</dbReference>
<keyword evidence="4" id="KW-1185">Reference proteome</keyword>
<protein>
    <submittedName>
        <fullName evidence="3">Phosphoenolpyruvate synthase</fullName>
    </submittedName>
</protein>
<proteinExistence type="predicted"/>
<dbReference type="PANTHER" id="PTHR43615:SF1">
    <property type="entry name" value="PPDK_N DOMAIN-CONTAINING PROTEIN"/>
    <property type="match status" value="1"/>
</dbReference>
<dbReference type="Gene3D" id="3.50.30.10">
    <property type="entry name" value="Phosphohistidine domain"/>
    <property type="match status" value="1"/>
</dbReference>
<dbReference type="InterPro" id="IPR013815">
    <property type="entry name" value="ATP_grasp_subdomain_1"/>
</dbReference>
<organism evidence="3 4">
    <name type="scientific">Archangium minus</name>
    <dbReference type="NCBI Taxonomy" id="83450"/>
    <lineage>
        <taxon>Bacteria</taxon>
        <taxon>Pseudomonadati</taxon>
        <taxon>Myxococcota</taxon>
        <taxon>Myxococcia</taxon>
        <taxon>Myxococcales</taxon>
        <taxon>Cystobacterineae</taxon>
        <taxon>Archangiaceae</taxon>
        <taxon>Archangium</taxon>
    </lineage>
</organism>
<evidence type="ECO:0000259" key="1">
    <source>
        <dbReference type="Pfam" id="PF00391"/>
    </source>
</evidence>
<feature type="domain" description="Pyruvate phosphate dikinase AMP/ATP-binding" evidence="2">
    <location>
        <begin position="142"/>
        <end position="441"/>
    </location>
</feature>
<dbReference type="InterPro" id="IPR002192">
    <property type="entry name" value="PPDK_AMP/ATP-bd"/>
</dbReference>